<proteinExistence type="predicted"/>
<feature type="chain" id="PRO_5040915021" evidence="1">
    <location>
        <begin position="23"/>
        <end position="145"/>
    </location>
</feature>
<protein>
    <submittedName>
        <fullName evidence="2">Uncharacterized protein</fullName>
    </submittedName>
</protein>
<reference evidence="2" key="1">
    <citation type="submission" date="2022-01" db="EMBL/GenBank/DDBJ databases">
        <authorList>
            <person name="Jo J.-H."/>
            <person name="Im W.-T."/>
        </authorList>
    </citation>
    <scope>NUCLEOTIDE SEQUENCE</scope>
    <source>
        <strain evidence="2">G124</strain>
    </source>
</reference>
<name>A0A9X1QJA1_9SPHN</name>
<feature type="signal peptide" evidence="1">
    <location>
        <begin position="1"/>
        <end position="22"/>
    </location>
</feature>
<dbReference type="AlphaFoldDB" id="A0A9X1QJA1"/>
<comment type="caution">
    <text evidence="2">The sequence shown here is derived from an EMBL/GenBank/DDBJ whole genome shotgun (WGS) entry which is preliminary data.</text>
</comment>
<evidence type="ECO:0000313" key="2">
    <source>
        <dbReference type="EMBL" id="MCF2513756.1"/>
    </source>
</evidence>
<dbReference type="EMBL" id="JAKFGM010000001">
    <property type="protein sequence ID" value="MCF2513756.1"/>
    <property type="molecule type" value="Genomic_DNA"/>
</dbReference>
<keyword evidence="3" id="KW-1185">Reference proteome</keyword>
<sequence length="145" mass="16388">MRKLLIGAAALAISMTSTPTIAQQSSMKAGPLWTAARINVLEGQMQNYMDYLTKTWMANQDFAKSQGWLLEYHVLQSVNPRDGEPNIILITRYNDFPSAEESERRNDIMNKRMNQDAHSAAASSGARNSMRELMGSALYREMLKR</sequence>
<gene>
    <name evidence="2" type="ORF">LVY65_01565</name>
</gene>
<accession>A0A9X1QJA1</accession>
<organism evidence="2 3">
    <name type="scientific">Sphingomonas cremea</name>
    <dbReference type="NCBI Taxonomy" id="2904799"/>
    <lineage>
        <taxon>Bacteria</taxon>
        <taxon>Pseudomonadati</taxon>
        <taxon>Pseudomonadota</taxon>
        <taxon>Alphaproteobacteria</taxon>
        <taxon>Sphingomonadales</taxon>
        <taxon>Sphingomonadaceae</taxon>
        <taxon>Sphingomonas</taxon>
    </lineage>
</organism>
<keyword evidence="1" id="KW-0732">Signal</keyword>
<evidence type="ECO:0000256" key="1">
    <source>
        <dbReference type="SAM" id="SignalP"/>
    </source>
</evidence>
<dbReference type="Proteomes" id="UP001139410">
    <property type="component" value="Unassembled WGS sequence"/>
</dbReference>
<evidence type="ECO:0000313" key="3">
    <source>
        <dbReference type="Proteomes" id="UP001139410"/>
    </source>
</evidence>
<dbReference type="RefSeq" id="WP_235066255.1">
    <property type="nucleotide sequence ID" value="NZ_JAKFGM010000001.1"/>
</dbReference>